<dbReference type="Gene3D" id="3.40.1550.10">
    <property type="entry name" value="CheC-like"/>
    <property type="match status" value="1"/>
</dbReference>
<keyword evidence="5" id="KW-1003">Cell membrane</keyword>
<evidence type="ECO:0000256" key="6">
    <source>
        <dbReference type="ARBA" id="ARBA00022500"/>
    </source>
</evidence>
<dbReference type="PIRSF" id="PIRSF002888">
    <property type="entry name" value="FliM"/>
    <property type="match status" value="1"/>
</dbReference>
<evidence type="ECO:0000256" key="8">
    <source>
        <dbReference type="ARBA" id="ARBA00023136"/>
    </source>
</evidence>
<dbReference type="SUPFAM" id="SSF103039">
    <property type="entry name" value="CheC-like"/>
    <property type="match status" value="1"/>
</dbReference>
<keyword evidence="8" id="KW-0472">Membrane</keyword>
<dbReference type="SUPFAM" id="SSF101801">
    <property type="entry name" value="Surface presentation of antigens (SPOA)"/>
    <property type="match status" value="1"/>
</dbReference>
<proteinExistence type="inferred from homology"/>
<dbReference type="CDD" id="cd17908">
    <property type="entry name" value="FliM"/>
    <property type="match status" value="1"/>
</dbReference>
<dbReference type="KEGG" id="carl:PXC00_08490"/>
<keyword evidence="12" id="KW-0966">Cell projection</keyword>
<keyword evidence="13" id="KW-1185">Reference proteome</keyword>
<dbReference type="PANTHER" id="PTHR30034:SF6">
    <property type="entry name" value="YOP PROTEINS TRANSLOCATION PROTEIN Q"/>
    <property type="match status" value="1"/>
</dbReference>
<keyword evidence="12" id="KW-0969">Cilium</keyword>
<dbReference type="PANTHER" id="PTHR30034">
    <property type="entry name" value="FLAGELLAR MOTOR SWITCH PROTEIN FLIM"/>
    <property type="match status" value="1"/>
</dbReference>
<dbReference type="EMBL" id="CP135996">
    <property type="protein sequence ID" value="WOC31263.1"/>
    <property type="molecule type" value="Genomic_DNA"/>
</dbReference>
<keyword evidence="12" id="KW-0282">Flagellum</keyword>
<dbReference type="PRINTS" id="PR00955">
    <property type="entry name" value="FLGMOTORFLIM"/>
</dbReference>
<keyword evidence="6" id="KW-0145">Chemotaxis</keyword>
<evidence type="ECO:0000256" key="4">
    <source>
        <dbReference type="ARBA" id="ARBA00021898"/>
    </source>
</evidence>
<reference evidence="13" key="1">
    <citation type="submission" date="2024-06" db="EMBL/GenBank/DDBJ databases">
        <title>Caproicibacterium argilliputei sp. nov, a novel caproic acid producing anaerobic bacterium isolated from pit mud.</title>
        <authorList>
            <person name="Zeng C."/>
        </authorList>
    </citation>
    <scope>NUCLEOTIDE SEQUENCE [LARGE SCALE GENOMIC DNA]</scope>
    <source>
        <strain evidence="13">ZCY20-5</strain>
    </source>
</reference>
<keyword evidence="9" id="KW-0975">Bacterial flagellum</keyword>
<dbReference type="InterPro" id="IPR001689">
    <property type="entry name" value="Flag_FliM"/>
</dbReference>
<reference evidence="12 13" key="2">
    <citation type="submission" date="2024-06" db="EMBL/GenBank/DDBJ databases">
        <title>Caproicibacterium argilliputei sp. nov, a novel caproic acid producing anaerobic bacterium isolated from pit mud.</title>
        <authorList>
            <person name="Xia S."/>
        </authorList>
    </citation>
    <scope>NUCLEOTIDE SEQUENCE [LARGE SCALE GENOMIC DNA]</scope>
    <source>
        <strain evidence="12 13">ZCY20-5</strain>
    </source>
</reference>
<dbReference type="GO" id="GO:0005886">
    <property type="term" value="C:plasma membrane"/>
    <property type="evidence" value="ECO:0007669"/>
    <property type="project" value="UniProtKB-SubCell"/>
</dbReference>
<evidence type="ECO:0000256" key="9">
    <source>
        <dbReference type="ARBA" id="ARBA00023143"/>
    </source>
</evidence>
<dbReference type="Proteomes" id="UP001300604">
    <property type="component" value="Chromosome"/>
</dbReference>
<accession>A0AA97H2L9</accession>
<dbReference type="RefSeq" id="WP_275843931.1">
    <property type="nucleotide sequence ID" value="NZ_CP135996.1"/>
</dbReference>
<dbReference type="NCBIfam" id="TIGR01397">
    <property type="entry name" value="fliM_switch"/>
    <property type="match status" value="1"/>
</dbReference>
<dbReference type="InterPro" id="IPR028976">
    <property type="entry name" value="CheC-like_sf"/>
</dbReference>
<evidence type="ECO:0000256" key="3">
    <source>
        <dbReference type="ARBA" id="ARBA00011049"/>
    </source>
</evidence>
<comment type="similarity">
    <text evidence="3">Belongs to the FliM family.</text>
</comment>
<dbReference type="Pfam" id="PF01052">
    <property type="entry name" value="FliMN_C"/>
    <property type="match status" value="1"/>
</dbReference>
<evidence type="ECO:0000256" key="10">
    <source>
        <dbReference type="NCBIfam" id="TIGR01397"/>
    </source>
</evidence>
<dbReference type="GO" id="GO:0050918">
    <property type="term" value="P:positive chemotaxis"/>
    <property type="evidence" value="ECO:0007669"/>
    <property type="project" value="TreeGrafter"/>
</dbReference>
<reference evidence="13" key="3">
    <citation type="submission" date="2024-06" db="EMBL/GenBank/DDBJ databases">
        <authorList>
            <person name="Zeng C."/>
        </authorList>
    </citation>
    <scope>NUCLEOTIDE SEQUENCE [LARGE SCALE GENOMIC DNA]</scope>
    <source>
        <strain evidence="13">ZCY20-5</strain>
    </source>
</reference>
<dbReference type="Pfam" id="PF02154">
    <property type="entry name" value="FliM"/>
    <property type="match status" value="1"/>
</dbReference>
<keyword evidence="7" id="KW-0283">Flagellar rotation</keyword>
<organism evidence="12 13">
    <name type="scientific">Caproicibacterium argilliputei</name>
    <dbReference type="NCBI Taxonomy" id="3030016"/>
    <lineage>
        <taxon>Bacteria</taxon>
        <taxon>Bacillati</taxon>
        <taxon>Bacillota</taxon>
        <taxon>Clostridia</taxon>
        <taxon>Eubacteriales</taxon>
        <taxon>Oscillospiraceae</taxon>
        <taxon>Caproicibacterium</taxon>
    </lineage>
</organism>
<name>A0AA97H2L9_9FIRM</name>
<comment type="subcellular location">
    <subcellularLocation>
        <location evidence="1">Bacterial flagellum basal body</location>
    </subcellularLocation>
    <subcellularLocation>
        <location evidence="2">Cell membrane</location>
        <topology evidence="2">Peripheral membrane protein</topology>
    </subcellularLocation>
</comment>
<sequence length="331" mass="37705">MPENLSQNQIDELMKRMHSGSVDTEVEKKPKLKEYDFSSPKKFTKEQLKSLNGLHDNFARVLSSYFTSMLRDVCEVEVLQIEEERYFEFNNALPDSSLTGILDFKPEDQNYEETSILLDMSTSLGYLFIERMLGGASHSGAVYVPDRDFTEIELTLLNSIFQQVTKYLQESWCSYVPVATTLTSLETNARLLQAFSPQDVVVIVALNVKMDNYTGTITICLPAESLEEVVDSFKNRYSRSVKQQDPEKEQEKREMIMNSIKRSDIEIKAVLDTFQMSLGDILQLQVQDVIALNKNINSDICVMVDGEPWYNAKLGVTKLKKSVKLIDVVAV</sequence>
<dbReference type="GO" id="GO:0003774">
    <property type="term" value="F:cytoskeletal motor activity"/>
    <property type="evidence" value="ECO:0007669"/>
    <property type="project" value="InterPro"/>
</dbReference>
<evidence type="ECO:0000256" key="7">
    <source>
        <dbReference type="ARBA" id="ARBA00022779"/>
    </source>
</evidence>
<dbReference type="GO" id="GO:0009425">
    <property type="term" value="C:bacterial-type flagellum basal body"/>
    <property type="evidence" value="ECO:0007669"/>
    <property type="project" value="UniProtKB-SubCell"/>
</dbReference>
<gene>
    <name evidence="12" type="primary">fliM</name>
    <name evidence="12" type="ORF">PXC00_08490</name>
</gene>
<evidence type="ECO:0000256" key="5">
    <source>
        <dbReference type="ARBA" id="ARBA00022475"/>
    </source>
</evidence>
<evidence type="ECO:0000256" key="2">
    <source>
        <dbReference type="ARBA" id="ARBA00004202"/>
    </source>
</evidence>
<dbReference type="GO" id="GO:0071978">
    <property type="term" value="P:bacterial-type flagellum-dependent swarming motility"/>
    <property type="evidence" value="ECO:0007669"/>
    <property type="project" value="TreeGrafter"/>
</dbReference>
<dbReference type="Gene3D" id="2.30.330.10">
    <property type="entry name" value="SpoA-like"/>
    <property type="match status" value="1"/>
</dbReference>
<dbReference type="InterPro" id="IPR001543">
    <property type="entry name" value="FliN-like_C"/>
</dbReference>
<dbReference type="AlphaFoldDB" id="A0AA97H2L9"/>
<protein>
    <recommendedName>
        <fullName evidence="4 10">Flagellar motor switch protein FliM</fullName>
    </recommendedName>
</protein>
<evidence type="ECO:0000256" key="1">
    <source>
        <dbReference type="ARBA" id="ARBA00004117"/>
    </source>
</evidence>
<evidence type="ECO:0000259" key="11">
    <source>
        <dbReference type="Pfam" id="PF01052"/>
    </source>
</evidence>
<evidence type="ECO:0000313" key="13">
    <source>
        <dbReference type="Proteomes" id="UP001300604"/>
    </source>
</evidence>
<feature type="domain" description="Flagellar motor switch protein FliN-like C-terminal" evidence="11">
    <location>
        <begin position="260"/>
        <end position="329"/>
    </location>
</feature>
<evidence type="ECO:0000313" key="12">
    <source>
        <dbReference type="EMBL" id="WOC31263.1"/>
    </source>
</evidence>
<dbReference type="InterPro" id="IPR036429">
    <property type="entry name" value="SpoA-like_sf"/>
</dbReference>